<evidence type="ECO:0000256" key="7">
    <source>
        <dbReference type="ARBA" id="ARBA00023237"/>
    </source>
</evidence>
<evidence type="ECO:0000256" key="3">
    <source>
        <dbReference type="ARBA" id="ARBA00022452"/>
    </source>
</evidence>
<evidence type="ECO:0000256" key="2">
    <source>
        <dbReference type="ARBA" id="ARBA00022448"/>
    </source>
</evidence>
<keyword evidence="11" id="KW-1185">Reference proteome</keyword>
<dbReference type="Pfam" id="PF00593">
    <property type="entry name" value="TonB_dep_Rec_b-barrel"/>
    <property type="match status" value="1"/>
</dbReference>
<evidence type="ECO:0000256" key="5">
    <source>
        <dbReference type="ARBA" id="ARBA00023077"/>
    </source>
</evidence>
<dbReference type="InterPro" id="IPR000531">
    <property type="entry name" value="Beta-barrel_TonB"/>
</dbReference>
<comment type="caution">
    <text evidence="10">The sequence shown here is derived from an EMBL/GenBank/DDBJ whole genome shotgun (WGS) entry which is preliminary data.</text>
</comment>
<evidence type="ECO:0000313" key="10">
    <source>
        <dbReference type="EMBL" id="MCH5600566.1"/>
    </source>
</evidence>
<gene>
    <name evidence="10" type="ORF">MKP09_22945</name>
</gene>
<evidence type="ECO:0000256" key="4">
    <source>
        <dbReference type="ARBA" id="ARBA00022692"/>
    </source>
</evidence>
<dbReference type="PANTHER" id="PTHR30069:SF50">
    <property type="entry name" value="TONB-DEPENDENT RECEPTOR HI_1217-RELATED"/>
    <property type="match status" value="1"/>
</dbReference>
<evidence type="ECO:0000256" key="6">
    <source>
        <dbReference type="ARBA" id="ARBA00023136"/>
    </source>
</evidence>
<dbReference type="PANTHER" id="PTHR30069">
    <property type="entry name" value="TONB-DEPENDENT OUTER MEMBRANE RECEPTOR"/>
    <property type="match status" value="1"/>
</dbReference>
<evidence type="ECO:0000313" key="11">
    <source>
        <dbReference type="Proteomes" id="UP001202248"/>
    </source>
</evidence>
<name>A0ABS9SQM8_9BACT</name>
<evidence type="ECO:0000256" key="8">
    <source>
        <dbReference type="PROSITE-ProRule" id="PRU01360"/>
    </source>
</evidence>
<dbReference type="SUPFAM" id="SSF56935">
    <property type="entry name" value="Porins"/>
    <property type="match status" value="1"/>
</dbReference>
<sequence>MHQLQGNWRFNEKASFTNSLSYTHYKRFTRTIRKDLQNKTEELTTDAGTQDTAQFSNFFWRSSLQYTISPKVSIQPGLELNHETSTGRRIAGEPKINDFSFFASTEYKPASWLNVRPGLRFVKNSIYNAPPIIPSLNTLFTINNEWALRAAYAFGFRAPALRELYFDFVDANHAIYGNPNLEAEKSRSFNASLVYSKLLHNNQRFTAEAGGFHNYFNNLISIGVDPNNSGKNIYINIAENKTAGFSAKARLQTQNWQAGIGGVMLGRYNRFKGEDYNGKEIPQFNWTPELNAEIMYTIEPTHTSLNFFYRFNGKRQIYQTVDGENITLGNRDAFHYGDFSAGQYINKFLTLTAGIRNVFNITDVASTQQSGGAHSTGGDYVYNYGRSYFLTLNFNYNHFKK</sequence>
<keyword evidence="2 8" id="KW-0813">Transport</keyword>
<evidence type="ECO:0000259" key="9">
    <source>
        <dbReference type="Pfam" id="PF00593"/>
    </source>
</evidence>
<keyword evidence="5" id="KW-0798">TonB box</keyword>
<accession>A0ABS9SQM8</accession>
<keyword evidence="3 8" id="KW-1134">Transmembrane beta strand</keyword>
<dbReference type="InterPro" id="IPR039426">
    <property type="entry name" value="TonB-dep_rcpt-like"/>
</dbReference>
<keyword evidence="4 8" id="KW-0812">Transmembrane</keyword>
<comment type="subcellular location">
    <subcellularLocation>
        <location evidence="1 8">Cell outer membrane</location>
        <topology evidence="1 8">Multi-pass membrane protein</topology>
    </subcellularLocation>
</comment>
<evidence type="ECO:0000256" key="1">
    <source>
        <dbReference type="ARBA" id="ARBA00004571"/>
    </source>
</evidence>
<comment type="similarity">
    <text evidence="8">Belongs to the TonB-dependent receptor family.</text>
</comment>
<organism evidence="10 11">
    <name type="scientific">Niabella ginsengisoli</name>
    <dbReference type="NCBI Taxonomy" id="522298"/>
    <lineage>
        <taxon>Bacteria</taxon>
        <taxon>Pseudomonadati</taxon>
        <taxon>Bacteroidota</taxon>
        <taxon>Chitinophagia</taxon>
        <taxon>Chitinophagales</taxon>
        <taxon>Chitinophagaceae</taxon>
        <taxon>Niabella</taxon>
    </lineage>
</organism>
<proteinExistence type="inferred from homology"/>
<feature type="domain" description="TonB-dependent receptor-like beta-barrel" evidence="9">
    <location>
        <begin position="93"/>
        <end position="358"/>
    </location>
</feature>
<dbReference type="InterPro" id="IPR036942">
    <property type="entry name" value="Beta-barrel_TonB_sf"/>
</dbReference>
<dbReference type="Proteomes" id="UP001202248">
    <property type="component" value="Unassembled WGS sequence"/>
</dbReference>
<protein>
    <submittedName>
        <fullName evidence="10">TonB-dependent receptor</fullName>
    </submittedName>
</protein>
<dbReference type="PROSITE" id="PS52016">
    <property type="entry name" value="TONB_DEPENDENT_REC_3"/>
    <property type="match status" value="1"/>
</dbReference>
<dbReference type="EMBL" id="JAKWBL010000004">
    <property type="protein sequence ID" value="MCH5600566.1"/>
    <property type="molecule type" value="Genomic_DNA"/>
</dbReference>
<keyword evidence="10" id="KW-0675">Receptor</keyword>
<keyword evidence="7 8" id="KW-0998">Cell outer membrane</keyword>
<reference evidence="10 11" key="1">
    <citation type="submission" date="2022-02" db="EMBL/GenBank/DDBJ databases">
        <authorList>
            <person name="Min J."/>
        </authorList>
    </citation>
    <scope>NUCLEOTIDE SEQUENCE [LARGE SCALE GENOMIC DNA]</scope>
    <source>
        <strain evidence="10 11">GR10-1</strain>
    </source>
</reference>
<keyword evidence="6 8" id="KW-0472">Membrane</keyword>
<dbReference type="Gene3D" id="2.40.170.20">
    <property type="entry name" value="TonB-dependent receptor, beta-barrel domain"/>
    <property type="match status" value="1"/>
</dbReference>